<keyword evidence="5" id="KW-1185">Reference proteome</keyword>
<dbReference type="PANTHER" id="PTHR22911:SF137">
    <property type="entry name" value="SOLUTE CARRIER FAMILY 35 MEMBER G2-RELATED"/>
    <property type="match status" value="1"/>
</dbReference>
<dbReference type="InterPro" id="IPR000620">
    <property type="entry name" value="EamA_dom"/>
</dbReference>
<feature type="domain" description="EamA" evidence="3">
    <location>
        <begin position="174"/>
        <end position="307"/>
    </location>
</feature>
<feature type="transmembrane region" description="Helical" evidence="2">
    <location>
        <begin position="235"/>
        <end position="252"/>
    </location>
</feature>
<gene>
    <name evidence="4" type="ordered locus">AM1_4144</name>
</gene>
<name>B0CBK7_ACAM1</name>
<dbReference type="HOGENOM" id="CLU_073564_0_0_3"/>
<feature type="transmembrane region" description="Helical" evidence="2">
    <location>
        <begin position="93"/>
        <end position="114"/>
    </location>
</feature>
<evidence type="ECO:0000256" key="1">
    <source>
        <dbReference type="ARBA" id="ARBA00007362"/>
    </source>
</evidence>
<dbReference type="PANTHER" id="PTHR22911">
    <property type="entry name" value="ACYL-MALONYL CONDENSING ENZYME-RELATED"/>
    <property type="match status" value="1"/>
</dbReference>
<feature type="transmembrane region" description="Helical" evidence="2">
    <location>
        <begin position="290"/>
        <end position="307"/>
    </location>
</feature>
<organism evidence="4 5">
    <name type="scientific">Acaryochloris marina (strain MBIC 11017)</name>
    <dbReference type="NCBI Taxonomy" id="329726"/>
    <lineage>
        <taxon>Bacteria</taxon>
        <taxon>Bacillati</taxon>
        <taxon>Cyanobacteriota</taxon>
        <taxon>Cyanophyceae</taxon>
        <taxon>Acaryochloridales</taxon>
        <taxon>Acaryochloridaceae</taxon>
        <taxon>Acaryochloris</taxon>
    </lineage>
</organism>
<evidence type="ECO:0000313" key="4">
    <source>
        <dbReference type="EMBL" id="ABW29125.1"/>
    </source>
</evidence>
<comment type="similarity">
    <text evidence="1">Belongs to the EamA transporter family.</text>
</comment>
<dbReference type="Gene3D" id="1.10.3730.20">
    <property type="match status" value="1"/>
</dbReference>
<dbReference type="Proteomes" id="UP000000268">
    <property type="component" value="Chromosome"/>
</dbReference>
<accession>B0CBK7</accession>
<sequence length="312" mass="34175">MPQTMIGFLIVLLGAVFFCFQNVIVRILFNEYTVAGLLQTGGFVAPSLPNSFLLMAMRMVWVVPLVSAMTPLFYPSLWWDLRKLAQKQNRPDLMRSLLGGVFMYLYLALLYFSVGLIPTGIALTLFFTFPVFTALLSWYFFGTAPSRFRWTVMGLVLVGSALTVPQTGLTANALGVGLGIGSGVAYAIYTVLAQKSFEQVHPIPYTWISFAVTLVLSCLSLLFWTQPEAIEWGPLWIGGLLSAIATSSGHLLNNMGIRLIGATTASIIGATNPALTVVLAWFAIQETLKPLQIFGVILVTFSVALLSRERQS</sequence>
<feature type="transmembrane region" description="Helical" evidence="2">
    <location>
        <begin position="171"/>
        <end position="192"/>
    </location>
</feature>
<dbReference type="AlphaFoldDB" id="B0CBK7"/>
<dbReference type="KEGG" id="amr:AM1_4144"/>
<feature type="transmembrane region" description="Helical" evidence="2">
    <location>
        <begin position="148"/>
        <end position="165"/>
    </location>
</feature>
<dbReference type="eggNOG" id="COG0697">
    <property type="taxonomic scope" value="Bacteria"/>
</dbReference>
<keyword evidence="2" id="KW-1133">Transmembrane helix</keyword>
<dbReference type="GO" id="GO:0016020">
    <property type="term" value="C:membrane"/>
    <property type="evidence" value="ECO:0007669"/>
    <property type="project" value="InterPro"/>
</dbReference>
<evidence type="ECO:0000256" key="2">
    <source>
        <dbReference type="SAM" id="Phobius"/>
    </source>
</evidence>
<evidence type="ECO:0000259" key="3">
    <source>
        <dbReference type="Pfam" id="PF00892"/>
    </source>
</evidence>
<dbReference type="Pfam" id="PF00892">
    <property type="entry name" value="EamA"/>
    <property type="match status" value="1"/>
</dbReference>
<keyword evidence="2" id="KW-0472">Membrane</keyword>
<keyword evidence="2" id="KW-0812">Transmembrane</keyword>
<feature type="transmembrane region" description="Helical" evidence="2">
    <location>
        <begin position="59"/>
        <end position="81"/>
    </location>
</feature>
<feature type="transmembrane region" description="Helical" evidence="2">
    <location>
        <begin position="259"/>
        <end position="284"/>
    </location>
</feature>
<feature type="transmembrane region" description="Helical" evidence="2">
    <location>
        <begin position="7"/>
        <end position="29"/>
    </location>
</feature>
<dbReference type="SUPFAM" id="SSF103481">
    <property type="entry name" value="Multidrug resistance efflux transporter EmrE"/>
    <property type="match status" value="2"/>
</dbReference>
<reference evidence="4 5" key="1">
    <citation type="journal article" date="2008" name="Proc. Natl. Acad. Sci. U.S.A.">
        <title>Niche adaptation and genome expansion in the chlorophyll d-producing cyanobacterium Acaryochloris marina.</title>
        <authorList>
            <person name="Swingley W.D."/>
            <person name="Chen M."/>
            <person name="Cheung P.C."/>
            <person name="Conrad A.L."/>
            <person name="Dejesa L.C."/>
            <person name="Hao J."/>
            <person name="Honchak B.M."/>
            <person name="Karbach L.E."/>
            <person name="Kurdoglu A."/>
            <person name="Lahiri S."/>
            <person name="Mastrian S.D."/>
            <person name="Miyashita H."/>
            <person name="Page L."/>
            <person name="Ramakrishna P."/>
            <person name="Satoh S."/>
            <person name="Sattley W.M."/>
            <person name="Shimada Y."/>
            <person name="Taylor H.L."/>
            <person name="Tomo T."/>
            <person name="Tsuchiya T."/>
            <person name="Wang Z.T."/>
            <person name="Raymond J."/>
            <person name="Mimuro M."/>
            <person name="Blankenship R.E."/>
            <person name="Touchman J.W."/>
        </authorList>
    </citation>
    <scope>NUCLEOTIDE SEQUENCE [LARGE SCALE GENOMIC DNA]</scope>
    <source>
        <strain evidence="5">MBIC 11017</strain>
    </source>
</reference>
<proteinExistence type="inferred from homology"/>
<protein>
    <submittedName>
        <fullName evidence="4">Conserved hypothetical membrane protein</fullName>
    </submittedName>
</protein>
<feature type="transmembrane region" description="Helical" evidence="2">
    <location>
        <begin position="204"/>
        <end position="223"/>
    </location>
</feature>
<dbReference type="STRING" id="329726.AM1_4144"/>
<dbReference type="InterPro" id="IPR037185">
    <property type="entry name" value="EmrE-like"/>
</dbReference>
<dbReference type="EMBL" id="CP000828">
    <property type="protein sequence ID" value="ABW29125.1"/>
    <property type="molecule type" value="Genomic_DNA"/>
</dbReference>
<evidence type="ECO:0000313" key="5">
    <source>
        <dbReference type="Proteomes" id="UP000000268"/>
    </source>
</evidence>
<feature type="transmembrane region" description="Helical" evidence="2">
    <location>
        <begin position="120"/>
        <end position="141"/>
    </location>
</feature>